<organism evidence="1 2">
    <name type="scientific">Sulfuriroseicoccus oceanibius</name>
    <dbReference type="NCBI Taxonomy" id="2707525"/>
    <lineage>
        <taxon>Bacteria</taxon>
        <taxon>Pseudomonadati</taxon>
        <taxon>Verrucomicrobiota</taxon>
        <taxon>Verrucomicrobiia</taxon>
        <taxon>Verrucomicrobiales</taxon>
        <taxon>Verrucomicrobiaceae</taxon>
        <taxon>Sulfuriroseicoccus</taxon>
    </lineage>
</organism>
<dbReference type="AlphaFoldDB" id="A0A6B3LFK2"/>
<accession>A0A6B3LFK2</accession>
<evidence type="ECO:0000313" key="2">
    <source>
        <dbReference type="Proteomes" id="UP000475117"/>
    </source>
</evidence>
<evidence type="ECO:0000313" key="1">
    <source>
        <dbReference type="EMBL" id="QQL44445.1"/>
    </source>
</evidence>
<dbReference type="KEGG" id="soa:G3M56_011190"/>
<sequence length="148" mass="16820">MTLDRLLAICEGLEDEFDGSLDALDNRLHRLEEEFENRVAALQDRYPSDPDVGALQHLDTGLRRTLRLLRGKLTAIQENGDNLLEELGPEVLKHAPAIREKLASCSDIEQAAIEIQKEIHDSSASFRSFIKGMLMWKDSPEEHLEKKE</sequence>
<name>A0A6B3LFK2_9BACT</name>
<dbReference type="EMBL" id="CP066776">
    <property type="protein sequence ID" value="QQL44445.1"/>
    <property type="molecule type" value="Genomic_DNA"/>
</dbReference>
<gene>
    <name evidence="1" type="ORF">G3M56_011190</name>
</gene>
<reference evidence="1 2" key="1">
    <citation type="submission" date="2020-12" db="EMBL/GenBank/DDBJ databases">
        <title>Sulforoseuscoccus oceanibium gen. nov., sp. nov., a representative of the phylum Verrucomicrobia with special cytoplasmic membrane, and proposal of Sulforoseuscoccusaceae fam. nov.</title>
        <authorList>
            <person name="Xi F."/>
        </authorList>
    </citation>
    <scope>NUCLEOTIDE SEQUENCE [LARGE SCALE GENOMIC DNA]</scope>
    <source>
        <strain evidence="1 2">T37</strain>
    </source>
</reference>
<dbReference type="RefSeq" id="WP_164365090.1">
    <property type="nucleotide sequence ID" value="NZ_CP066776.1"/>
</dbReference>
<dbReference type="Proteomes" id="UP000475117">
    <property type="component" value="Chromosome"/>
</dbReference>
<proteinExistence type="predicted"/>
<protein>
    <submittedName>
        <fullName evidence="1">Uncharacterized protein</fullName>
    </submittedName>
</protein>
<keyword evidence="2" id="KW-1185">Reference proteome</keyword>